<feature type="domain" description="Peptidase S9 prolyl oligopeptidase catalytic" evidence="1">
    <location>
        <begin position="2"/>
        <end position="94"/>
    </location>
</feature>
<reference evidence="2 3" key="1">
    <citation type="submission" date="2018-08" db="EMBL/GenBank/DDBJ databases">
        <title>Microbacterium lemovicicum sp. nov., a bacterium isolated from a natural uranium-rich soil.</title>
        <authorList>
            <person name="ORTET P."/>
        </authorList>
    </citation>
    <scope>NUCLEOTIDE SEQUENCE [LARGE SCALE GENOMIC DNA]</scope>
    <source>
        <strain evidence="2 3">Viu22</strain>
    </source>
</reference>
<gene>
    <name evidence="2" type="ORF">CVS47_00315</name>
</gene>
<dbReference type="Proteomes" id="UP000276888">
    <property type="component" value="Chromosome"/>
</dbReference>
<dbReference type="OrthoDB" id="255603at2"/>
<evidence type="ECO:0000259" key="1">
    <source>
        <dbReference type="Pfam" id="PF00326"/>
    </source>
</evidence>
<dbReference type="KEGG" id="mlv:CVS47_00315"/>
<dbReference type="InterPro" id="IPR001375">
    <property type="entry name" value="Peptidase_S9_cat"/>
</dbReference>
<sequence length="118" mass="12721">MVVALAPVSDLVSGYDEGIGDGAIEEFLHDSPTSRPDVYFEASLLAHVPPLSEVVVVHGRDDARVPIAQTRTYVAASRATGQDVTVLEVPSLSHLDAIDPRAPHWRDVSAWIDGRRAP</sequence>
<accession>A0A3Q9IW37</accession>
<dbReference type="Gene3D" id="3.40.50.1820">
    <property type="entry name" value="alpha/beta hydrolase"/>
    <property type="match status" value="1"/>
</dbReference>
<dbReference type="AlphaFoldDB" id="A0A3Q9IW37"/>
<organism evidence="2 3">
    <name type="scientific">Microbacterium lemovicicum</name>
    <dbReference type="NCBI Taxonomy" id="1072463"/>
    <lineage>
        <taxon>Bacteria</taxon>
        <taxon>Bacillati</taxon>
        <taxon>Actinomycetota</taxon>
        <taxon>Actinomycetes</taxon>
        <taxon>Micrococcales</taxon>
        <taxon>Microbacteriaceae</taxon>
        <taxon>Microbacterium</taxon>
    </lineage>
</organism>
<dbReference type="GO" id="GO:0006508">
    <property type="term" value="P:proteolysis"/>
    <property type="evidence" value="ECO:0007669"/>
    <property type="project" value="InterPro"/>
</dbReference>
<keyword evidence="3" id="KW-1185">Reference proteome</keyword>
<evidence type="ECO:0000313" key="3">
    <source>
        <dbReference type="Proteomes" id="UP000276888"/>
    </source>
</evidence>
<dbReference type="RefSeq" id="WP_127094507.1">
    <property type="nucleotide sequence ID" value="NZ_CP031423.1"/>
</dbReference>
<name>A0A3Q9IW37_9MICO</name>
<evidence type="ECO:0000313" key="2">
    <source>
        <dbReference type="EMBL" id="AZS35718.1"/>
    </source>
</evidence>
<protein>
    <recommendedName>
        <fullName evidence="1">Peptidase S9 prolyl oligopeptidase catalytic domain-containing protein</fullName>
    </recommendedName>
</protein>
<dbReference type="EMBL" id="CP031423">
    <property type="protein sequence ID" value="AZS35718.1"/>
    <property type="molecule type" value="Genomic_DNA"/>
</dbReference>
<dbReference type="InterPro" id="IPR029058">
    <property type="entry name" value="AB_hydrolase_fold"/>
</dbReference>
<dbReference type="Pfam" id="PF00326">
    <property type="entry name" value="Peptidase_S9"/>
    <property type="match status" value="1"/>
</dbReference>
<dbReference type="SUPFAM" id="SSF53474">
    <property type="entry name" value="alpha/beta-Hydrolases"/>
    <property type="match status" value="1"/>
</dbReference>
<dbReference type="GO" id="GO:0008236">
    <property type="term" value="F:serine-type peptidase activity"/>
    <property type="evidence" value="ECO:0007669"/>
    <property type="project" value="InterPro"/>
</dbReference>
<proteinExistence type="predicted"/>